<evidence type="ECO:0000256" key="8">
    <source>
        <dbReference type="ARBA" id="ARBA00042179"/>
    </source>
</evidence>
<dbReference type="GO" id="GO:0016050">
    <property type="term" value="P:vesicle organization"/>
    <property type="evidence" value="ECO:0007669"/>
    <property type="project" value="EnsemblFungi"/>
</dbReference>
<evidence type="ECO:0000256" key="3">
    <source>
        <dbReference type="ARBA" id="ARBA00022741"/>
    </source>
</evidence>
<feature type="domain" description="UBC core" evidence="14">
    <location>
        <begin position="4"/>
        <end position="153"/>
    </location>
</feature>
<dbReference type="FunFam" id="3.10.110.10:FF:000037">
    <property type="entry name" value="ubiquitin-conjugating enzyme E2 27"/>
    <property type="match status" value="1"/>
</dbReference>
<organism evidence="15 16">
    <name type="scientific">Penicilliopsis zonata CBS 506.65</name>
    <dbReference type="NCBI Taxonomy" id="1073090"/>
    <lineage>
        <taxon>Eukaryota</taxon>
        <taxon>Fungi</taxon>
        <taxon>Dikarya</taxon>
        <taxon>Ascomycota</taxon>
        <taxon>Pezizomycotina</taxon>
        <taxon>Eurotiomycetes</taxon>
        <taxon>Eurotiomycetidae</taxon>
        <taxon>Eurotiales</taxon>
        <taxon>Aspergillaceae</taxon>
        <taxon>Penicilliopsis</taxon>
    </lineage>
</organism>
<dbReference type="SMART" id="SM00212">
    <property type="entry name" value="UBCc"/>
    <property type="match status" value="1"/>
</dbReference>
<reference evidence="16" key="1">
    <citation type="journal article" date="2017" name="Genome Biol.">
        <title>Comparative genomics reveals high biological diversity and specific adaptations in the industrially and medically important fungal genus Aspergillus.</title>
        <authorList>
            <person name="de Vries R.P."/>
            <person name="Riley R."/>
            <person name="Wiebenga A."/>
            <person name="Aguilar-Osorio G."/>
            <person name="Amillis S."/>
            <person name="Uchima C.A."/>
            <person name="Anderluh G."/>
            <person name="Asadollahi M."/>
            <person name="Askin M."/>
            <person name="Barry K."/>
            <person name="Battaglia E."/>
            <person name="Bayram O."/>
            <person name="Benocci T."/>
            <person name="Braus-Stromeyer S.A."/>
            <person name="Caldana C."/>
            <person name="Canovas D."/>
            <person name="Cerqueira G.C."/>
            <person name="Chen F."/>
            <person name="Chen W."/>
            <person name="Choi C."/>
            <person name="Clum A."/>
            <person name="Dos Santos R.A."/>
            <person name="Damasio A.R."/>
            <person name="Diallinas G."/>
            <person name="Emri T."/>
            <person name="Fekete E."/>
            <person name="Flipphi M."/>
            <person name="Freyberg S."/>
            <person name="Gallo A."/>
            <person name="Gournas C."/>
            <person name="Habgood R."/>
            <person name="Hainaut M."/>
            <person name="Harispe M.L."/>
            <person name="Henrissat B."/>
            <person name="Hilden K.S."/>
            <person name="Hope R."/>
            <person name="Hossain A."/>
            <person name="Karabika E."/>
            <person name="Karaffa L."/>
            <person name="Karanyi Z."/>
            <person name="Krasevec N."/>
            <person name="Kuo A."/>
            <person name="Kusch H."/>
            <person name="LaButti K."/>
            <person name="Lagendijk E.L."/>
            <person name="Lapidus A."/>
            <person name="Levasseur A."/>
            <person name="Lindquist E."/>
            <person name="Lipzen A."/>
            <person name="Logrieco A.F."/>
            <person name="MacCabe A."/>
            <person name="Maekelae M.R."/>
            <person name="Malavazi I."/>
            <person name="Melin P."/>
            <person name="Meyer V."/>
            <person name="Mielnichuk N."/>
            <person name="Miskei M."/>
            <person name="Molnar A.P."/>
            <person name="Mule G."/>
            <person name="Ngan C.Y."/>
            <person name="Orejas M."/>
            <person name="Orosz E."/>
            <person name="Ouedraogo J.P."/>
            <person name="Overkamp K.M."/>
            <person name="Park H.-S."/>
            <person name="Perrone G."/>
            <person name="Piumi F."/>
            <person name="Punt P.J."/>
            <person name="Ram A.F."/>
            <person name="Ramon A."/>
            <person name="Rauscher S."/>
            <person name="Record E."/>
            <person name="Riano-Pachon D.M."/>
            <person name="Robert V."/>
            <person name="Roehrig J."/>
            <person name="Ruller R."/>
            <person name="Salamov A."/>
            <person name="Salih N.S."/>
            <person name="Samson R.A."/>
            <person name="Sandor E."/>
            <person name="Sanguinetti M."/>
            <person name="Schuetze T."/>
            <person name="Sepcic K."/>
            <person name="Shelest E."/>
            <person name="Sherlock G."/>
            <person name="Sophianopoulou V."/>
            <person name="Squina F.M."/>
            <person name="Sun H."/>
            <person name="Susca A."/>
            <person name="Todd R.B."/>
            <person name="Tsang A."/>
            <person name="Unkles S.E."/>
            <person name="van de Wiele N."/>
            <person name="van Rossen-Uffink D."/>
            <person name="Oliveira J.V."/>
            <person name="Vesth T.C."/>
            <person name="Visser J."/>
            <person name="Yu J.-H."/>
            <person name="Zhou M."/>
            <person name="Andersen M.R."/>
            <person name="Archer D.B."/>
            <person name="Baker S.E."/>
            <person name="Benoit I."/>
            <person name="Brakhage A.A."/>
            <person name="Braus G.H."/>
            <person name="Fischer R."/>
            <person name="Frisvad J.C."/>
            <person name="Goldman G.H."/>
            <person name="Houbraken J."/>
            <person name="Oakley B."/>
            <person name="Pocsi I."/>
            <person name="Scazzocchio C."/>
            <person name="Seiboth B."/>
            <person name="vanKuyk P.A."/>
            <person name="Wortman J."/>
            <person name="Dyer P.S."/>
            <person name="Grigoriev I.V."/>
        </authorList>
    </citation>
    <scope>NUCLEOTIDE SEQUENCE [LARGE SCALE GENOMIC DNA]</scope>
    <source>
        <strain evidence="16">CBS 506.65</strain>
    </source>
</reference>
<evidence type="ECO:0000256" key="6">
    <source>
        <dbReference type="ARBA" id="ARBA00039884"/>
    </source>
</evidence>
<dbReference type="GO" id="GO:0006511">
    <property type="term" value="P:ubiquitin-dependent protein catabolic process"/>
    <property type="evidence" value="ECO:0007669"/>
    <property type="project" value="EnsemblFungi"/>
</dbReference>
<dbReference type="SUPFAM" id="SSF54495">
    <property type="entry name" value="UBC-like"/>
    <property type="match status" value="1"/>
</dbReference>
<dbReference type="PROSITE" id="PS00183">
    <property type="entry name" value="UBC_1"/>
    <property type="match status" value="1"/>
</dbReference>
<evidence type="ECO:0000313" key="15">
    <source>
        <dbReference type="EMBL" id="OJJ48925.1"/>
    </source>
</evidence>
<evidence type="ECO:0000256" key="10">
    <source>
        <dbReference type="ARBA" id="ARBA00072431"/>
    </source>
</evidence>
<keyword evidence="5 13" id="KW-0067">ATP-binding</keyword>
<dbReference type="InterPro" id="IPR050113">
    <property type="entry name" value="Ub_conjugating_enzyme"/>
</dbReference>
<dbReference type="InterPro" id="IPR023313">
    <property type="entry name" value="UBQ-conjugating_AS"/>
</dbReference>
<dbReference type="OrthoDB" id="9993688at2759"/>
<comment type="similarity">
    <text evidence="13">Belongs to the ubiquitin-conjugating enzyme family.</text>
</comment>
<protein>
    <recommendedName>
        <fullName evidence="10">Ubiquitin-conjugating enzyme E2 1</fullName>
        <ecNumber evidence="1">2.3.2.23</ecNumber>
    </recommendedName>
    <alternativeName>
        <fullName evidence="11">E2 ubiquitin-conjugating enzyme 1</fullName>
    </alternativeName>
    <alternativeName>
        <fullName evidence="8">E2 ubiquitin-conjugating enzyme 2</fullName>
    </alternativeName>
    <alternativeName>
        <fullName evidence="9">Ubiquitin carrier protein UBC2</fullName>
    </alternativeName>
    <alternativeName>
        <fullName evidence="6">Ubiquitin-conjugating enzyme E2 2</fullName>
    </alternativeName>
    <alternativeName>
        <fullName evidence="7">Ubiquitin-protein ligase UBC2</fullName>
    </alternativeName>
</protein>
<evidence type="ECO:0000256" key="5">
    <source>
        <dbReference type="ARBA" id="ARBA00022840"/>
    </source>
</evidence>
<evidence type="ECO:0000259" key="14">
    <source>
        <dbReference type="PROSITE" id="PS50127"/>
    </source>
</evidence>
<evidence type="ECO:0000256" key="4">
    <source>
        <dbReference type="ARBA" id="ARBA00022786"/>
    </source>
</evidence>
<accession>A0A1L9SNW6</accession>
<proteinExistence type="inferred from homology"/>
<dbReference type="RefSeq" id="XP_022583435.1">
    <property type="nucleotide sequence ID" value="XM_022728897.1"/>
</dbReference>
<dbReference type="GO" id="GO:0036503">
    <property type="term" value="P:ERAD pathway"/>
    <property type="evidence" value="ECO:0007669"/>
    <property type="project" value="EnsemblFungi"/>
</dbReference>
<dbReference type="InterPro" id="IPR015368">
    <property type="entry name" value="UBA_C_fun"/>
</dbReference>
<keyword evidence="16" id="KW-1185">Reference proteome</keyword>
<dbReference type="GO" id="GO:0061631">
    <property type="term" value="F:ubiquitin conjugating enzyme activity"/>
    <property type="evidence" value="ECO:0007669"/>
    <property type="project" value="UniProtKB-EC"/>
</dbReference>
<evidence type="ECO:0000256" key="9">
    <source>
        <dbReference type="ARBA" id="ARBA00042190"/>
    </source>
</evidence>
<evidence type="ECO:0000313" key="16">
    <source>
        <dbReference type="Proteomes" id="UP000184188"/>
    </source>
</evidence>
<evidence type="ECO:0000256" key="11">
    <source>
        <dbReference type="ARBA" id="ARBA00077197"/>
    </source>
</evidence>
<dbReference type="AlphaFoldDB" id="A0A1L9SNW6"/>
<dbReference type="EMBL" id="KV878338">
    <property type="protein sequence ID" value="OJJ48925.1"/>
    <property type="molecule type" value="Genomic_DNA"/>
</dbReference>
<gene>
    <name evidence="15" type="ORF">ASPZODRAFT_60195</name>
</gene>
<evidence type="ECO:0000256" key="7">
    <source>
        <dbReference type="ARBA" id="ARBA00041569"/>
    </source>
</evidence>
<dbReference type="GO" id="GO:0005524">
    <property type="term" value="F:ATP binding"/>
    <property type="evidence" value="ECO:0007669"/>
    <property type="project" value="UniProtKB-UniRule"/>
</dbReference>
<sequence>MASNRSRRIAKEIADIHSDTHSQVTADPVGDDDDITHLRGSFRGPPGTPYEGGTYWIDVRIPNEYPFRPPIMKFETKVWHPNVSSQTGAICLDTLSTAWSPVLTIKSALLSLQSLLSTPEPKDPQDAEVANMLLRKPKEFERRAREWAVTYAGAPKRHIGEGSGGATDESLRLQEIKDKEDREQEDLAKYEGYNKDLIDRFCNMGFDVDRVVAAFKYVGIDRMNGEDYELEEAYMGDITARLLGEP</sequence>
<keyword evidence="4 13" id="KW-0833">Ubl conjugation pathway</keyword>
<dbReference type="STRING" id="1073090.A0A1L9SNW6"/>
<name>A0A1L9SNW6_9EURO</name>
<dbReference type="PROSITE" id="PS50127">
    <property type="entry name" value="UBC_2"/>
    <property type="match status" value="1"/>
</dbReference>
<dbReference type="VEuPathDB" id="FungiDB:ASPZODRAFT_60195"/>
<evidence type="ECO:0000256" key="13">
    <source>
        <dbReference type="RuleBase" id="RU362109"/>
    </source>
</evidence>
<dbReference type="InterPro" id="IPR009060">
    <property type="entry name" value="UBA-like_sf"/>
</dbReference>
<dbReference type="Proteomes" id="UP000184188">
    <property type="component" value="Unassembled WGS sequence"/>
</dbReference>
<dbReference type="Gene3D" id="1.10.8.10">
    <property type="entry name" value="DNA helicase RuvA subunit, C-terminal domain"/>
    <property type="match status" value="1"/>
</dbReference>
<dbReference type="Gene3D" id="3.10.110.10">
    <property type="entry name" value="Ubiquitin Conjugating Enzyme"/>
    <property type="match status" value="1"/>
</dbReference>
<evidence type="ECO:0000256" key="1">
    <source>
        <dbReference type="ARBA" id="ARBA00012486"/>
    </source>
</evidence>
<dbReference type="EC" id="2.3.2.23" evidence="1"/>
<dbReference type="PANTHER" id="PTHR24067">
    <property type="entry name" value="UBIQUITIN-CONJUGATING ENZYME E2"/>
    <property type="match status" value="1"/>
</dbReference>
<evidence type="ECO:0000256" key="2">
    <source>
        <dbReference type="ARBA" id="ARBA00022679"/>
    </source>
</evidence>
<dbReference type="SUPFAM" id="SSF46934">
    <property type="entry name" value="UBA-like"/>
    <property type="match status" value="1"/>
</dbReference>
<dbReference type="CDD" id="cd14311">
    <property type="entry name" value="UBA_II_E2_UBC1"/>
    <property type="match status" value="1"/>
</dbReference>
<dbReference type="InterPro" id="IPR000608">
    <property type="entry name" value="UBC"/>
</dbReference>
<dbReference type="GeneID" id="34615361"/>
<dbReference type="Pfam" id="PF09288">
    <property type="entry name" value="UBA_3"/>
    <property type="match status" value="1"/>
</dbReference>
<feature type="active site" description="Glycyl thioester intermediate" evidence="12">
    <location>
        <position position="91"/>
    </location>
</feature>
<keyword evidence="3 13" id="KW-0547">Nucleotide-binding</keyword>
<dbReference type="Pfam" id="PF00179">
    <property type="entry name" value="UQ_con"/>
    <property type="match status" value="1"/>
</dbReference>
<evidence type="ECO:0000256" key="12">
    <source>
        <dbReference type="PROSITE-ProRule" id="PRU10133"/>
    </source>
</evidence>
<dbReference type="InterPro" id="IPR016135">
    <property type="entry name" value="UBQ-conjugating_enzyme/RWD"/>
</dbReference>
<dbReference type="GO" id="GO:0070628">
    <property type="term" value="F:proteasome binding"/>
    <property type="evidence" value="ECO:0007669"/>
    <property type="project" value="EnsemblFungi"/>
</dbReference>
<keyword evidence="2" id="KW-0808">Transferase</keyword>